<feature type="binding site" evidence="8">
    <location>
        <begin position="16"/>
        <end position="23"/>
    </location>
    <ligand>
        <name>ATP</name>
        <dbReference type="ChEBI" id="CHEBI:30616"/>
    </ligand>
</feature>
<comment type="subcellular location">
    <subcellularLocation>
        <location evidence="8">Cytoplasm</location>
    </subcellularLocation>
</comment>
<comment type="subunit">
    <text evidence="8">Homotetramer.</text>
</comment>
<evidence type="ECO:0000256" key="7">
    <source>
        <dbReference type="ARBA" id="ARBA00022840"/>
    </source>
</evidence>
<feature type="binding site" evidence="10">
    <location>
        <position position="180"/>
    </location>
    <ligand>
        <name>substrate</name>
    </ligand>
</feature>
<evidence type="ECO:0000256" key="9">
    <source>
        <dbReference type="PIRSR" id="PIRSR035805-1"/>
    </source>
</evidence>
<feature type="binding site" evidence="8">
    <location>
        <position position="149"/>
    </location>
    <ligand>
        <name>Zn(2+)</name>
        <dbReference type="ChEBI" id="CHEBI:29105"/>
    </ligand>
</feature>
<gene>
    <name evidence="8" type="primary">tdk</name>
    <name evidence="13" type="ORF">IAC58_06900</name>
</gene>
<dbReference type="GO" id="GO:0071897">
    <property type="term" value="P:DNA biosynthetic process"/>
    <property type="evidence" value="ECO:0007669"/>
    <property type="project" value="UniProtKB-KW"/>
</dbReference>
<dbReference type="GO" id="GO:0005524">
    <property type="term" value="F:ATP binding"/>
    <property type="evidence" value="ECO:0007669"/>
    <property type="project" value="UniProtKB-UniRule"/>
</dbReference>
<keyword evidence="7 8" id="KW-0067">ATP-binding</keyword>
<proteinExistence type="inferred from homology"/>
<feature type="binding site" evidence="8">
    <location>
        <position position="146"/>
    </location>
    <ligand>
        <name>Zn(2+)</name>
        <dbReference type="ChEBI" id="CHEBI:29105"/>
    </ligand>
</feature>
<dbReference type="InterPro" id="IPR027417">
    <property type="entry name" value="P-loop_NTPase"/>
</dbReference>
<accession>A0A9D9DIK0</accession>
<dbReference type="EMBL" id="JADIMY010000130">
    <property type="protein sequence ID" value="MBO8428253.1"/>
    <property type="molecule type" value="Genomic_DNA"/>
</dbReference>
<keyword evidence="6 8" id="KW-0418">Kinase</keyword>
<feature type="binding site" evidence="10">
    <location>
        <begin position="172"/>
        <end position="175"/>
    </location>
    <ligand>
        <name>substrate</name>
    </ligand>
</feature>
<evidence type="ECO:0000256" key="5">
    <source>
        <dbReference type="ARBA" id="ARBA00022741"/>
    </source>
</evidence>
<evidence type="ECO:0000256" key="12">
    <source>
        <dbReference type="RuleBase" id="RU004165"/>
    </source>
</evidence>
<keyword evidence="4 8" id="KW-0808">Transferase</keyword>
<keyword evidence="5 8" id="KW-0547">Nucleotide-binding</keyword>
<dbReference type="InterPro" id="IPR020633">
    <property type="entry name" value="Thymidine_kinase_CS"/>
</dbReference>
<dbReference type="Gene3D" id="3.30.60.20">
    <property type="match status" value="1"/>
</dbReference>
<keyword evidence="8" id="KW-0963">Cytoplasm</keyword>
<dbReference type="Pfam" id="PF00265">
    <property type="entry name" value="TK"/>
    <property type="match status" value="1"/>
</dbReference>
<dbReference type="Proteomes" id="UP000823613">
    <property type="component" value="Unassembled WGS sequence"/>
</dbReference>
<comment type="catalytic activity">
    <reaction evidence="8 11">
        <text>thymidine + ATP = dTMP + ADP + H(+)</text>
        <dbReference type="Rhea" id="RHEA:19129"/>
        <dbReference type="ChEBI" id="CHEBI:15378"/>
        <dbReference type="ChEBI" id="CHEBI:17748"/>
        <dbReference type="ChEBI" id="CHEBI:30616"/>
        <dbReference type="ChEBI" id="CHEBI:63528"/>
        <dbReference type="ChEBI" id="CHEBI:456216"/>
        <dbReference type="EC" id="2.7.1.21"/>
    </reaction>
</comment>
<dbReference type="SUPFAM" id="SSF57716">
    <property type="entry name" value="Glucocorticoid receptor-like (DNA-binding domain)"/>
    <property type="match status" value="1"/>
</dbReference>
<dbReference type="GO" id="GO:0005829">
    <property type="term" value="C:cytosol"/>
    <property type="evidence" value="ECO:0007669"/>
    <property type="project" value="TreeGrafter"/>
</dbReference>
<evidence type="ECO:0000256" key="2">
    <source>
        <dbReference type="ARBA" id="ARBA00012118"/>
    </source>
</evidence>
<sequence length="192" mass="21428">MGYDDLGGGHIEVITGPMFAGKSEELIRRINRLKYAKKKFMVFKPSIDDRYSKSEVVSHRNSRANSFAVKNSSEIRSLLKDDLEVVCIDEVQFFDEGIVDLIDELANKGLRVIVAGLDTDFSGKPFMITAILLAKAEFVTKLTAICARCGKEATMTQRLINGQIPSVNDQVILVGASESYEPRCRHCHEVKK</sequence>
<dbReference type="PIRSF" id="PIRSF035805">
    <property type="entry name" value="TK_cell"/>
    <property type="match status" value="1"/>
</dbReference>
<comment type="similarity">
    <text evidence="1 8 12">Belongs to the thymidine kinase family.</text>
</comment>
<reference evidence="13" key="1">
    <citation type="submission" date="2020-10" db="EMBL/GenBank/DDBJ databases">
        <authorList>
            <person name="Gilroy R."/>
        </authorList>
    </citation>
    <scope>NUCLEOTIDE SEQUENCE</scope>
    <source>
        <strain evidence="13">11159</strain>
    </source>
</reference>
<dbReference type="PANTHER" id="PTHR11441:SF0">
    <property type="entry name" value="THYMIDINE KINASE, CYTOSOLIC"/>
    <property type="match status" value="1"/>
</dbReference>
<keyword evidence="8" id="KW-0862">Zinc</keyword>
<name>A0A9D9DIK0_9BACL</name>
<dbReference type="GO" id="GO:0008270">
    <property type="term" value="F:zinc ion binding"/>
    <property type="evidence" value="ECO:0007669"/>
    <property type="project" value="UniProtKB-UniRule"/>
</dbReference>
<dbReference type="EC" id="2.7.1.21" evidence="2 8"/>
<evidence type="ECO:0000256" key="3">
    <source>
        <dbReference type="ARBA" id="ARBA00022634"/>
    </source>
</evidence>
<keyword evidence="3 8" id="KW-0237">DNA synthesis</keyword>
<reference evidence="13" key="2">
    <citation type="journal article" date="2021" name="PeerJ">
        <title>Extensive microbial diversity within the chicken gut microbiome revealed by metagenomics and culture.</title>
        <authorList>
            <person name="Gilroy R."/>
            <person name="Ravi A."/>
            <person name="Getino M."/>
            <person name="Pursley I."/>
            <person name="Horton D.L."/>
            <person name="Alikhan N.F."/>
            <person name="Baker D."/>
            <person name="Gharbi K."/>
            <person name="Hall N."/>
            <person name="Watson M."/>
            <person name="Adriaenssens E.M."/>
            <person name="Foster-Nyarko E."/>
            <person name="Jarju S."/>
            <person name="Secka A."/>
            <person name="Antonio M."/>
            <person name="Oren A."/>
            <person name="Chaudhuri R.R."/>
            <person name="La Ragione R."/>
            <person name="Hildebrand F."/>
            <person name="Pallen M.J."/>
        </authorList>
    </citation>
    <scope>NUCLEOTIDE SEQUENCE</scope>
    <source>
        <strain evidence="13">11159</strain>
    </source>
</reference>
<evidence type="ECO:0000256" key="1">
    <source>
        <dbReference type="ARBA" id="ARBA00007587"/>
    </source>
</evidence>
<dbReference type="SUPFAM" id="SSF52540">
    <property type="entry name" value="P-loop containing nucleoside triphosphate hydrolases"/>
    <property type="match status" value="1"/>
</dbReference>
<evidence type="ECO:0000313" key="13">
    <source>
        <dbReference type="EMBL" id="MBO8428253.1"/>
    </source>
</evidence>
<feature type="binding site" evidence="8">
    <location>
        <position position="184"/>
    </location>
    <ligand>
        <name>Zn(2+)</name>
        <dbReference type="ChEBI" id="CHEBI:29105"/>
    </ligand>
</feature>
<dbReference type="NCBIfam" id="NF003296">
    <property type="entry name" value="PRK04296.1-1"/>
    <property type="match status" value="1"/>
</dbReference>
<dbReference type="GO" id="GO:0004797">
    <property type="term" value="F:thymidine kinase activity"/>
    <property type="evidence" value="ECO:0007669"/>
    <property type="project" value="UniProtKB-UniRule"/>
</dbReference>
<feature type="binding site" evidence="8">
    <location>
        <begin position="89"/>
        <end position="92"/>
    </location>
    <ligand>
        <name>ATP</name>
        <dbReference type="ChEBI" id="CHEBI:30616"/>
    </ligand>
</feature>
<keyword evidence="8" id="KW-0479">Metal-binding</keyword>
<evidence type="ECO:0000256" key="6">
    <source>
        <dbReference type="ARBA" id="ARBA00022777"/>
    </source>
</evidence>
<protein>
    <recommendedName>
        <fullName evidence="2 8">Thymidine kinase</fullName>
        <ecNumber evidence="2 8">2.7.1.21</ecNumber>
    </recommendedName>
</protein>
<dbReference type="HAMAP" id="MF_00124">
    <property type="entry name" value="Thymidine_kinase"/>
    <property type="match status" value="1"/>
</dbReference>
<feature type="binding site" evidence="8">
    <location>
        <position position="187"/>
    </location>
    <ligand>
        <name>Zn(2+)</name>
        <dbReference type="ChEBI" id="CHEBI:29105"/>
    </ligand>
</feature>
<dbReference type="InterPro" id="IPR001267">
    <property type="entry name" value="Thymidine_kinase"/>
</dbReference>
<evidence type="ECO:0000256" key="11">
    <source>
        <dbReference type="RuleBase" id="RU000544"/>
    </source>
</evidence>
<dbReference type="GO" id="GO:0046104">
    <property type="term" value="P:thymidine metabolic process"/>
    <property type="evidence" value="ECO:0007669"/>
    <property type="project" value="TreeGrafter"/>
</dbReference>
<feature type="active site" description="Proton acceptor" evidence="8 9">
    <location>
        <position position="90"/>
    </location>
</feature>
<evidence type="ECO:0000313" key="14">
    <source>
        <dbReference type="Proteomes" id="UP000823613"/>
    </source>
</evidence>
<evidence type="ECO:0000256" key="8">
    <source>
        <dbReference type="HAMAP-Rule" id="MF_00124"/>
    </source>
</evidence>
<dbReference type="PROSITE" id="PS00603">
    <property type="entry name" value="TK_CELLULAR_TYPE"/>
    <property type="match status" value="1"/>
</dbReference>
<dbReference type="Gene3D" id="3.40.50.300">
    <property type="entry name" value="P-loop containing nucleotide triphosphate hydrolases"/>
    <property type="match status" value="1"/>
</dbReference>
<evidence type="ECO:0000256" key="4">
    <source>
        <dbReference type="ARBA" id="ARBA00022679"/>
    </source>
</evidence>
<dbReference type="AlphaFoldDB" id="A0A9D9DIK0"/>
<dbReference type="PANTHER" id="PTHR11441">
    <property type="entry name" value="THYMIDINE KINASE"/>
    <property type="match status" value="1"/>
</dbReference>
<organism evidence="13 14">
    <name type="scientific">Candidatus Onthovivens merdipullorum</name>
    <dbReference type="NCBI Taxonomy" id="2840889"/>
    <lineage>
        <taxon>Bacteria</taxon>
        <taxon>Bacillati</taxon>
        <taxon>Bacillota</taxon>
        <taxon>Bacilli</taxon>
        <taxon>Bacillales</taxon>
        <taxon>Candidatus Onthovivens</taxon>
    </lineage>
</organism>
<evidence type="ECO:0000256" key="10">
    <source>
        <dbReference type="PIRSR" id="PIRSR035805-2"/>
    </source>
</evidence>
<comment type="caution">
    <text evidence="13">The sequence shown here is derived from an EMBL/GenBank/DDBJ whole genome shotgun (WGS) entry which is preliminary data.</text>
</comment>